<gene>
    <name evidence="2" type="ORF">OH76DRAFT_1531224</name>
</gene>
<name>A0A371D115_9APHY</name>
<feature type="non-terminal residue" evidence="2">
    <location>
        <position position="302"/>
    </location>
</feature>
<feature type="region of interest" description="Disordered" evidence="1">
    <location>
        <begin position="278"/>
        <end position="302"/>
    </location>
</feature>
<accession>A0A371D115</accession>
<evidence type="ECO:0000313" key="2">
    <source>
        <dbReference type="EMBL" id="RDX46213.1"/>
    </source>
</evidence>
<protein>
    <submittedName>
        <fullName evidence="2">Uncharacterized protein</fullName>
    </submittedName>
</protein>
<dbReference type="EMBL" id="KZ857429">
    <property type="protein sequence ID" value="RDX46213.1"/>
    <property type="molecule type" value="Genomic_DNA"/>
</dbReference>
<dbReference type="AlphaFoldDB" id="A0A371D115"/>
<organism evidence="2 3">
    <name type="scientific">Lentinus brumalis</name>
    <dbReference type="NCBI Taxonomy" id="2498619"/>
    <lineage>
        <taxon>Eukaryota</taxon>
        <taxon>Fungi</taxon>
        <taxon>Dikarya</taxon>
        <taxon>Basidiomycota</taxon>
        <taxon>Agaricomycotina</taxon>
        <taxon>Agaricomycetes</taxon>
        <taxon>Polyporales</taxon>
        <taxon>Polyporaceae</taxon>
        <taxon>Lentinus</taxon>
    </lineage>
</organism>
<proteinExistence type="predicted"/>
<reference evidence="2 3" key="1">
    <citation type="journal article" date="2018" name="Biotechnol. Biofuels">
        <title>Integrative visual omics of the white-rot fungus Polyporus brumalis exposes the biotechnological potential of its oxidative enzymes for delignifying raw plant biomass.</title>
        <authorList>
            <person name="Miyauchi S."/>
            <person name="Rancon A."/>
            <person name="Drula E."/>
            <person name="Hage H."/>
            <person name="Chaduli D."/>
            <person name="Favel A."/>
            <person name="Grisel S."/>
            <person name="Henrissat B."/>
            <person name="Herpoel-Gimbert I."/>
            <person name="Ruiz-Duenas F.J."/>
            <person name="Chevret D."/>
            <person name="Hainaut M."/>
            <person name="Lin J."/>
            <person name="Wang M."/>
            <person name="Pangilinan J."/>
            <person name="Lipzen A."/>
            <person name="Lesage-Meessen L."/>
            <person name="Navarro D."/>
            <person name="Riley R."/>
            <person name="Grigoriev I.V."/>
            <person name="Zhou S."/>
            <person name="Raouche S."/>
            <person name="Rosso M.N."/>
        </authorList>
    </citation>
    <scope>NUCLEOTIDE SEQUENCE [LARGE SCALE GENOMIC DNA]</scope>
    <source>
        <strain evidence="2 3">BRFM 1820</strain>
    </source>
</reference>
<evidence type="ECO:0000256" key="1">
    <source>
        <dbReference type="SAM" id="MobiDB-lite"/>
    </source>
</evidence>
<sequence>GTNVAPHVQPTGDPNIHTDAERHVQPAFGGNPIALPPFPPNLVRTHAAPHSRSDVMQHIPPEGNMYIGTNVAPHVQPAGDPNIHTDAERHVQPAFGGNPIALPPFPPNLVRTHAAPHSRSDVMQHIPPEGNMYIGTNVAPHVQPAGDPNIHTDAERHVQPAFGGNPVALPPFPPNLVRTHAAPHSRSDVMQHIPPEGNMYIGTNVAPHVQPAGDPNIRTDAGRHVQPVLGVNANALPPFPPDLHPPPMARVGTHVNQQGRGNVFGDIRNPDAAQVQHGARTYAPGRSEPQPPGYPQLRSHDH</sequence>
<feature type="non-terminal residue" evidence="2">
    <location>
        <position position="1"/>
    </location>
</feature>
<keyword evidence="3" id="KW-1185">Reference proteome</keyword>
<evidence type="ECO:0000313" key="3">
    <source>
        <dbReference type="Proteomes" id="UP000256964"/>
    </source>
</evidence>
<dbReference type="Proteomes" id="UP000256964">
    <property type="component" value="Unassembled WGS sequence"/>
</dbReference>